<dbReference type="Pfam" id="PF13004">
    <property type="entry name" value="BACON"/>
    <property type="match status" value="1"/>
</dbReference>
<proteinExistence type="inferred from homology"/>
<protein>
    <recommendedName>
        <fullName evidence="2">BACON domain-containing protein</fullName>
    </recommendedName>
</protein>
<comment type="similarity">
    <text evidence="1">Belongs to the bacteroidetes fimbrillin superfamily. FimB/Mfa2 family.</text>
</comment>
<dbReference type="CDD" id="cd14948">
    <property type="entry name" value="BACON"/>
    <property type="match status" value="1"/>
</dbReference>
<evidence type="ECO:0000313" key="3">
    <source>
        <dbReference type="EMBL" id="TFB30977.1"/>
    </source>
</evidence>
<feature type="domain" description="BACON" evidence="2">
    <location>
        <begin position="411"/>
        <end position="468"/>
    </location>
</feature>
<dbReference type="InterPro" id="IPR013783">
    <property type="entry name" value="Ig-like_fold"/>
</dbReference>
<dbReference type="InterPro" id="IPR024361">
    <property type="entry name" value="BACON"/>
</dbReference>
<organism evidence="3 4">
    <name type="scientific">Pedobacter alluvionis</name>
    <dbReference type="NCBI Taxonomy" id="475253"/>
    <lineage>
        <taxon>Bacteria</taxon>
        <taxon>Pseudomonadati</taxon>
        <taxon>Bacteroidota</taxon>
        <taxon>Sphingobacteriia</taxon>
        <taxon>Sphingobacteriales</taxon>
        <taxon>Sphingobacteriaceae</taxon>
        <taxon>Pedobacter</taxon>
    </lineage>
</organism>
<sequence length="619" mass="68013">MSSVKKDKIITNNYMLMKKYLYAFMLMCSMAIVSCRKETAQFESMPDGAINQRVKLMLNLPKSVQPKTYAITENDENRIASIDLFAFKIVDGKELFSYYTKGIILAADGMLGEAAFYADLVKTTDDYRFVILCNAREEVQKAAGSFIEGKPKDDILYSLVKLSCEKWTAATSANFTPFPMWGEGGVVKGVNAQTSSMTFSVLRSLAAIDVVLAQDASNDFRITSMSIFNANNSGQIVPFSTNYDVNHQSVTEVSLPASVQFLPVQDYHLDQPSTELKNEIYLFESKAASDVFTSEATGLVIGGKYKGSTQITYYRVDMVDGSGKPIALLRNHHYTVNIIKVSGAGIADKELAWRNRPVNITVGITQWSEANLPDVNIPEVYELKVGQEIFQDNGGRKRINLDLNTTYSGGWTVTSSTNWIIPAAGSGPAGQAQNFSFNVASNKSGASRTGTLTFKSGMLSKTIKVTQAVPNFADNLPGLDIYVAKTDLPGTPNWYLAANVKDGSTSTLDALKIQLNPARTGSCAQVYGEGWRLPNYDELTRLIPYQYNQRSAVEKALREAGATLFDRQYFYWTGTNYINNSSGAWAHIINANPGGGTLSSTTLKTSVKYRARCVKSIPL</sequence>
<gene>
    <name evidence="3" type="ORF">E3V97_10145</name>
</gene>
<comment type="caution">
    <text evidence="3">The sequence shown here is derived from an EMBL/GenBank/DDBJ whole genome shotgun (WGS) entry which is preliminary data.</text>
</comment>
<dbReference type="Pfam" id="PF08842">
    <property type="entry name" value="Mfa2"/>
    <property type="match status" value="1"/>
</dbReference>
<dbReference type="EMBL" id="SOPX01000002">
    <property type="protein sequence ID" value="TFB30977.1"/>
    <property type="molecule type" value="Genomic_DNA"/>
</dbReference>
<dbReference type="PROSITE" id="PS51257">
    <property type="entry name" value="PROKAR_LIPOPROTEIN"/>
    <property type="match status" value="1"/>
</dbReference>
<keyword evidence="4" id="KW-1185">Reference proteome</keyword>
<evidence type="ECO:0000259" key="2">
    <source>
        <dbReference type="Pfam" id="PF13004"/>
    </source>
</evidence>
<evidence type="ECO:0000313" key="4">
    <source>
        <dbReference type="Proteomes" id="UP000297429"/>
    </source>
</evidence>
<dbReference type="Proteomes" id="UP000297429">
    <property type="component" value="Unassembled WGS sequence"/>
</dbReference>
<evidence type="ECO:0000256" key="1">
    <source>
        <dbReference type="ARBA" id="ARBA00007248"/>
    </source>
</evidence>
<reference evidence="3 4" key="1">
    <citation type="submission" date="2019-03" db="EMBL/GenBank/DDBJ databases">
        <authorList>
            <person name="He R.-H."/>
        </authorList>
    </citation>
    <scope>NUCLEOTIDE SEQUENCE [LARGE SCALE GENOMIC DNA]</scope>
    <source>
        <strain evidence="3 4">DSM 19624</strain>
    </source>
</reference>
<accession>A0ABY2HMY3</accession>
<name>A0ABY2HMY3_9SPHI</name>
<dbReference type="InterPro" id="IPR014941">
    <property type="entry name" value="FimB/Mfa2/Mfa3"/>
</dbReference>
<dbReference type="Gene3D" id="2.60.40.10">
    <property type="entry name" value="Immunoglobulins"/>
    <property type="match status" value="1"/>
</dbReference>